<dbReference type="EMBL" id="UZAF01017095">
    <property type="protein sequence ID" value="VDO37856.1"/>
    <property type="molecule type" value="Genomic_DNA"/>
</dbReference>
<gene>
    <name evidence="1" type="ORF">HPLM_LOCUS9571</name>
</gene>
<organism evidence="3">
    <name type="scientific">Haemonchus placei</name>
    <name type="common">Barber's pole worm</name>
    <dbReference type="NCBI Taxonomy" id="6290"/>
    <lineage>
        <taxon>Eukaryota</taxon>
        <taxon>Metazoa</taxon>
        <taxon>Ecdysozoa</taxon>
        <taxon>Nematoda</taxon>
        <taxon>Chromadorea</taxon>
        <taxon>Rhabditida</taxon>
        <taxon>Rhabditina</taxon>
        <taxon>Rhabditomorpha</taxon>
        <taxon>Strongyloidea</taxon>
        <taxon>Trichostrongylidae</taxon>
        <taxon>Haemonchus</taxon>
    </lineage>
</organism>
<keyword evidence="2" id="KW-1185">Reference proteome</keyword>
<dbReference type="AlphaFoldDB" id="A0A0N4WFQ9"/>
<dbReference type="OMA" id="RAMMELW"/>
<reference evidence="3" key="1">
    <citation type="submission" date="2017-02" db="UniProtKB">
        <authorList>
            <consortium name="WormBaseParasite"/>
        </authorList>
    </citation>
    <scope>IDENTIFICATION</scope>
</reference>
<dbReference type="Proteomes" id="UP000268014">
    <property type="component" value="Unassembled WGS sequence"/>
</dbReference>
<protein>
    <submittedName>
        <fullName evidence="3">Macro domain-containing protein</fullName>
    </submittedName>
</protein>
<reference evidence="1 2" key="2">
    <citation type="submission" date="2018-11" db="EMBL/GenBank/DDBJ databases">
        <authorList>
            <consortium name="Pathogen Informatics"/>
        </authorList>
    </citation>
    <scope>NUCLEOTIDE SEQUENCE [LARGE SCALE GENOMIC DNA]</scope>
    <source>
        <strain evidence="1 2">MHpl1</strain>
    </source>
</reference>
<evidence type="ECO:0000313" key="3">
    <source>
        <dbReference type="WBParaSite" id="HPLM_0000957901-mRNA-1"/>
    </source>
</evidence>
<proteinExistence type="predicted"/>
<dbReference type="WBParaSite" id="HPLM_0000957901-mRNA-1">
    <property type="protein sequence ID" value="HPLM_0000957901-mRNA-1"/>
    <property type="gene ID" value="HPLM_0000957901"/>
</dbReference>
<name>A0A0N4WFQ9_HAEPC</name>
<evidence type="ECO:0000313" key="2">
    <source>
        <dbReference type="Proteomes" id="UP000268014"/>
    </source>
</evidence>
<accession>A0A0N4WFQ9</accession>
<dbReference type="OrthoDB" id="5863609at2759"/>
<evidence type="ECO:0000313" key="1">
    <source>
        <dbReference type="EMBL" id="VDO37856.1"/>
    </source>
</evidence>
<sequence length="173" mass="19035">MGFAAPDLLEKDGPRGGVYARVVKLFESLRNTLEDWTTYATWIIVLPMECKAEGSTIEETVQIAKTHLEEGGRIVTVWTPVTAKTLAEWISMSQLWSTIDATLRKFAGPDQIVTMASNMLCDGKLFLEAGCPETASQFFASQKHRRLYPGVAAAKYLACVADPYLKACVAVAR</sequence>